<sequence>MPRKNNSLEKDDYNSWLNSNLLVSLSLFLCTYTVLGWAIASTAGFWLFLLEQQNISLTFLIEQDSLLFIIKIVALFVIITISLFLSTPVALITFVFEESINSDIKAFIAILFWSVLLVFIFCSFEYFADLLVVTAVNILFRLDLQKLKYPRWVVRLIIFTLAFLSFMSGVYLFDHFNSGNITDSYLN</sequence>
<proteinExistence type="predicted"/>
<dbReference type="EMBL" id="WMIA01000001">
    <property type="protein sequence ID" value="MTF37615.1"/>
    <property type="molecule type" value="Genomic_DNA"/>
</dbReference>
<accession>A0A844GTM3</accession>
<feature type="transmembrane region" description="Helical" evidence="1">
    <location>
        <begin position="107"/>
        <end position="140"/>
    </location>
</feature>
<dbReference type="Proteomes" id="UP000437131">
    <property type="component" value="Unassembled WGS sequence"/>
</dbReference>
<evidence type="ECO:0000256" key="1">
    <source>
        <dbReference type="SAM" id="Phobius"/>
    </source>
</evidence>
<keyword evidence="1" id="KW-0812">Transmembrane</keyword>
<evidence type="ECO:0000313" key="2">
    <source>
        <dbReference type="EMBL" id="MTF37615.1"/>
    </source>
</evidence>
<dbReference type="RefSeq" id="WP_015218191.1">
    <property type="nucleotide sequence ID" value="NZ_WMIA01000001.1"/>
</dbReference>
<comment type="caution">
    <text evidence="2">The sequence shown here is derived from an EMBL/GenBank/DDBJ whole genome shotgun (WGS) entry which is preliminary data.</text>
</comment>
<organism evidence="2 3">
    <name type="scientific">Cyanobacterium aponinum 0216</name>
    <dbReference type="NCBI Taxonomy" id="2676140"/>
    <lineage>
        <taxon>Bacteria</taxon>
        <taxon>Bacillati</taxon>
        <taxon>Cyanobacteriota</taxon>
        <taxon>Cyanophyceae</taxon>
        <taxon>Oscillatoriophycideae</taxon>
        <taxon>Chroococcales</taxon>
        <taxon>Geminocystaceae</taxon>
        <taxon>Cyanobacterium</taxon>
    </lineage>
</organism>
<gene>
    <name evidence="2" type="ORF">GGC33_01540</name>
</gene>
<feature type="transmembrane region" description="Helical" evidence="1">
    <location>
        <begin position="152"/>
        <end position="173"/>
    </location>
</feature>
<feature type="transmembrane region" description="Helical" evidence="1">
    <location>
        <begin position="68"/>
        <end position="95"/>
    </location>
</feature>
<name>A0A844GTM3_9CHRO</name>
<protein>
    <submittedName>
        <fullName evidence="2">Uncharacterized protein</fullName>
    </submittedName>
</protein>
<feature type="transmembrane region" description="Helical" evidence="1">
    <location>
        <begin position="21"/>
        <end position="48"/>
    </location>
</feature>
<reference evidence="2 3" key="1">
    <citation type="submission" date="2019-11" db="EMBL/GenBank/DDBJ databases">
        <title>Isolation of a new High Light Tolerant Cyanobacteria.</title>
        <authorList>
            <person name="Dobson Z."/>
            <person name="Vaughn N."/>
            <person name="Vaughn M."/>
            <person name="Fromme P."/>
            <person name="Mazor Y."/>
        </authorList>
    </citation>
    <scope>NUCLEOTIDE SEQUENCE [LARGE SCALE GENOMIC DNA]</scope>
    <source>
        <strain evidence="2 3">0216</strain>
    </source>
</reference>
<keyword evidence="1" id="KW-1133">Transmembrane helix</keyword>
<evidence type="ECO:0000313" key="3">
    <source>
        <dbReference type="Proteomes" id="UP000437131"/>
    </source>
</evidence>
<keyword evidence="1" id="KW-0472">Membrane</keyword>
<dbReference type="AlphaFoldDB" id="A0A844GTM3"/>